<dbReference type="SUPFAM" id="SSF48065">
    <property type="entry name" value="DBL homology domain (DH-domain)"/>
    <property type="match status" value="1"/>
</dbReference>
<feature type="region of interest" description="Disordered" evidence="9">
    <location>
        <begin position="280"/>
        <end position="318"/>
    </location>
</feature>
<feature type="region of interest" description="Disordered" evidence="9">
    <location>
        <begin position="1230"/>
        <end position="1282"/>
    </location>
</feature>
<dbReference type="SMART" id="SM00233">
    <property type="entry name" value="PH"/>
    <property type="match status" value="1"/>
</dbReference>
<feature type="domain" description="PH" evidence="10">
    <location>
        <begin position="647"/>
        <end position="750"/>
    </location>
</feature>
<evidence type="ECO:0000256" key="8">
    <source>
        <dbReference type="ARBA" id="ARBA00023054"/>
    </source>
</evidence>
<feature type="compositionally biased region" description="Low complexity" evidence="9">
    <location>
        <begin position="934"/>
        <end position="946"/>
    </location>
</feature>
<dbReference type="InterPro" id="IPR000219">
    <property type="entry name" value="DH_dom"/>
</dbReference>
<evidence type="ECO:0000256" key="1">
    <source>
        <dbReference type="ARBA" id="ARBA00004496"/>
    </source>
</evidence>
<keyword evidence="2" id="KW-0963">Cytoplasm</keyword>
<dbReference type="Pfam" id="PF00621">
    <property type="entry name" value="RhoGEF"/>
    <property type="match status" value="1"/>
</dbReference>
<dbReference type="InterPro" id="IPR041020">
    <property type="entry name" value="PH_16"/>
</dbReference>
<sequence length="1282" mass="141826">MNPFFRCNSIILRSLSNYAAALEDLPNGKGKRKSSRQRSMSLSSMDSEVEDPFTDTVDSGGGLSLGLGMGLLLTDGTSCSGASHQTGTTVGGRRSGVSTHSLNEADLQNDFAKIQAKREAESRLMPARLPLQKSVSTPSIIAVRDLASATVQIDGAVASIQPFVCARLGDSGQRLGTESETEEEEPRLLPTNSQLSLHHLLADPAYDNHVEKRRKRGSLFFRKKKDKKKVPHQWVSVCYVAPHTCDWCAKSLTNKPAFSCENCSSTVHQTSCKDHVQDCKGKNAKNSSKSSGNILGHAPTNKHPHEKKKSLTSVSLTSNSSSRRTTLCYSPWRRVAAKLGVNQIINEEKDADGSHIHDAVNYSDEVPLVQYEFLDESPVTASDLELDPVHGLQAEDPDSWTPTVSKEVTKKLKEKEVKRQEHMYEFILTEKHHCLTLRVMQKVFVEGLQRHFQLGPNLGRMFPRLADLTEIHLEFLAKLREKQRASPVIDTLSDILLEQFSGEGAARLKACYGEFCSRHRDAVNMYKYYLQHDRRFGEFVKHCQGNPLLKKKGIPECILFVTQRLTKYPLLIEPLIKTSKDNKIEQEKLLRALALVKEILVEVDAQVAEKEKEDRKLEIYHKIDPKSFTLHRGHKFKKSDILADNRKLRFEGVAMLMQGRGKMQVVLVIVLSDVLFFLLENNHKYSFFTPDNKAGVISLQKLLVREKAGQESRGIYLISSNPADPEMFELKVHKPKDKQVWIQAVRSAVQCCPEDEEDGTTLSQEEKQKLFDAKQAQIRQIVGSPLGESEVQGILRQKDVEQALILEEKMALQQQLAGISSINNAVDSPSYCHLVSEDMDSARMWQEVLKALREVNQLASSLYASGTNLSRSVSSVGEHQSSAYVSPTVPKRAETFGGFDNANKEQGPGTICKVLKKPQQAQPQVAVHGHSREPSTSSSPTLTPDSEAGRSSRPSLHSVEAPLRSAIMATVPSGMLIASTEALPTAQIAAPAHAEVPSLVTLGQEQQMVALQLSHHVYTLSSIISQQMTSIDNLQAQLAAYRTQLSNESESKQKPAYRQAHQLEELRNLQDRLTQEKEVWAREREEQEKELNERKADLQRLQDQVRSEQTDVRQQREQLFRKLEMLTSQGILISPNMPVVTTPGSSLPGNELNDASSHEVDTASSLINVTTSQQTTPSPPIRKVETTKWKGPINKPAAVPLNLISAANQQKVAQSVQVKQQLPLKLSKLSSGGLNSGGVGGNSASGGIQQMLPLKLSQGSADSRRSMGSLSNSGTGSGTSGQ</sequence>
<dbReference type="SMART" id="SM00325">
    <property type="entry name" value="RhoGEF"/>
    <property type="match status" value="1"/>
</dbReference>
<evidence type="ECO:0000256" key="2">
    <source>
        <dbReference type="ARBA" id="ARBA00022490"/>
    </source>
</evidence>
<dbReference type="GO" id="GO:0035023">
    <property type="term" value="P:regulation of Rho protein signal transduction"/>
    <property type="evidence" value="ECO:0007669"/>
    <property type="project" value="TreeGrafter"/>
</dbReference>
<proteinExistence type="predicted"/>
<dbReference type="PANTHER" id="PTHR13944:SF21">
    <property type="entry name" value="CYSTS, ISOFORM C"/>
    <property type="match status" value="1"/>
</dbReference>
<dbReference type="CDD" id="cd15789">
    <property type="entry name" value="PH_ARHGEF2_18_like"/>
    <property type="match status" value="1"/>
</dbReference>
<dbReference type="SUPFAM" id="SSF50729">
    <property type="entry name" value="PH domain-like"/>
    <property type="match status" value="1"/>
</dbReference>
<dbReference type="CDD" id="cd20815">
    <property type="entry name" value="C1_p190RhoGEF-like"/>
    <property type="match status" value="1"/>
</dbReference>
<dbReference type="KEGG" id="foc:113209993"/>
<dbReference type="Gene3D" id="3.30.60.20">
    <property type="match status" value="1"/>
</dbReference>
<dbReference type="GO" id="GO:0008270">
    <property type="term" value="F:zinc ion binding"/>
    <property type="evidence" value="ECO:0007669"/>
    <property type="project" value="UniProtKB-KW"/>
</dbReference>
<dbReference type="InterPro" id="IPR051632">
    <property type="entry name" value="Rho_GEF"/>
</dbReference>
<name>A0A9C6X296_FRAOC</name>
<evidence type="ECO:0000256" key="6">
    <source>
        <dbReference type="ARBA" id="ARBA00022771"/>
    </source>
</evidence>
<keyword evidence="13" id="KW-1185">Reference proteome</keyword>
<feature type="compositionally biased region" description="Basic residues" evidence="9">
    <location>
        <begin position="300"/>
        <end position="310"/>
    </location>
</feature>
<evidence type="ECO:0000256" key="7">
    <source>
        <dbReference type="ARBA" id="ARBA00022833"/>
    </source>
</evidence>
<evidence type="ECO:0000313" key="14">
    <source>
        <dbReference type="RefSeq" id="XP_052127820.1"/>
    </source>
</evidence>
<dbReference type="InterPro" id="IPR011993">
    <property type="entry name" value="PH-like_dom_sf"/>
</dbReference>
<dbReference type="Proteomes" id="UP000504606">
    <property type="component" value="Unplaced"/>
</dbReference>
<evidence type="ECO:0000259" key="11">
    <source>
        <dbReference type="PROSITE" id="PS50010"/>
    </source>
</evidence>
<keyword evidence="8" id="KW-0175">Coiled coil</keyword>
<dbReference type="Gene3D" id="1.20.900.10">
    <property type="entry name" value="Dbl homology (DH) domain"/>
    <property type="match status" value="1"/>
</dbReference>
<dbReference type="InterPro" id="IPR001849">
    <property type="entry name" value="PH_domain"/>
</dbReference>
<keyword evidence="4" id="KW-0344">Guanine-nucleotide releasing factor</keyword>
<evidence type="ECO:0000256" key="4">
    <source>
        <dbReference type="ARBA" id="ARBA00022658"/>
    </source>
</evidence>
<gene>
    <name evidence="14" type="primary">LOC113209993</name>
</gene>
<dbReference type="PROSITE" id="PS50010">
    <property type="entry name" value="DH_2"/>
    <property type="match status" value="1"/>
</dbReference>
<dbReference type="Pfam" id="PF17838">
    <property type="entry name" value="PH_16"/>
    <property type="match status" value="1"/>
</dbReference>
<reference evidence="14" key="1">
    <citation type="submission" date="2025-08" db="UniProtKB">
        <authorList>
            <consortium name="RefSeq"/>
        </authorList>
    </citation>
    <scope>IDENTIFICATION</scope>
    <source>
        <tissue evidence="14">Whole organism</tissue>
    </source>
</reference>
<feature type="compositionally biased region" description="Low complexity" evidence="9">
    <location>
        <begin position="284"/>
        <end position="293"/>
    </location>
</feature>
<organism evidence="13 14">
    <name type="scientific">Frankliniella occidentalis</name>
    <name type="common">Western flower thrips</name>
    <name type="synonym">Euthrips occidentalis</name>
    <dbReference type="NCBI Taxonomy" id="133901"/>
    <lineage>
        <taxon>Eukaryota</taxon>
        <taxon>Metazoa</taxon>
        <taxon>Ecdysozoa</taxon>
        <taxon>Arthropoda</taxon>
        <taxon>Hexapoda</taxon>
        <taxon>Insecta</taxon>
        <taxon>Pterygota</taxon>
        <taxon>Neoptera</taxon>
        <taxon>Paraneoptera</taxon>
        <taxon>Thysanoptera</taxon>
        <taxon>Terebrantia</taxon>
        <taxon>Thripoidea</taxon>
        <taxon>Thripidae</taxon>
        <taxon>Frankliniella</taxon>
    </lineage>
</organism>
<keyword evidence="6" id="KW-0863">Zinc-finger</keyword>
<evidence type="ECO:0000259" key="12">
    <source>
        <dbReference type="PROSITE" id="PS50081"/>
    </source>
</evidence>
<dbReference type="PANTHER" id="PTHR13944">
    <property type="entry name" value="AGAP007712-PA"/>
    <property type="match status" value="1"/>
</dbReference>
<evidence type="ECO:0000256" key="9">
    <source>
        <dbReference type="SAM" id="MobiDB-lite"/>
    </source>
</evidence>
<dbReference type="InterPro" id="IPR046349">
    <property type="entry name" value="C1-like_sf"/>
</dbReference>
<dbReference type="GeneID" id="113209993"/>
<feature type="region of interest" description="Disordered" evidence="9">
    <location>
        <begin position="25"/>
        <end position="54"/>
    </location>
</feature>
<feature type="region of interest" description="Disordered" evidence="9">
    <location>
        <begin position="1088"/>
        <end position="1109"/>
    </location>
</feature>
<feature type="compositionally biased region" description="Gly residues" evidence="9">
    <location>
        <begin position="1234"/>
        <end position="1244"/>
    </location>
</feature>
<keyword evidence="3" id="KW-0597">Phosphoprotein</keyword>
<comment type="subcellular location">
    <subcellularLocation>
        <location evidence="1">Cytoplasm</location>
    </subcellularLocation>
</comment>
<evidence type="ECO:0000256" key="3">
    <source>
        <dbReference type="ARBA" id="ARBA00022553"/>
    </source>
</evidence>
<evidence type="ECO:0000259" key="10">
    <source>
        <dbReference type="PROSITE" id="PS50003"/>
    </source>
</evidence>
<dbReference type="InterPro" id="IPR035899">
    <property type="entry name" value="DBL_dom_sf"/>
</dbReference>
<dbReference type="SUPFAM" id="SSF57889">
    <property type="entry name" value="Cysteine-rich domain"/>
    <property type="match status" value="1"/>
</dbReference>
<evidence type="ECO:0000256" key="5">
    <source>
        <dbReference type="ARBA" id="ARBA00022723"/>
    </source>
</evidence>
<protein>
    <submittedName>
        <fullName evidence="14">Rho guanine nucleotide exchange factor 18</fullName>
    </submittedName>
</protein>
<keyword evidence="7" id="KW-0862">Zinc</keyword>
<feature type="compositionally biased region" description="Low complexity" evidence="9">
    <location>
        <begin position="37"/>
        <end position="46"/>
    </location>
</feature>
<evidence type="ECO:0000313" key="13">
    <source>
        <dbReference type="Proteomes" id="UP000504606"/>
    </source>
</evidence>
<dbReference type="RefSeq" id="XP_052127820.1">
    <property type="nucleotide sequence ID" value="XM_052271860.1"/>
</dbReference>
<dbReference type="PROSITE" id="PS50081">
    <property type="entry name" value="ZF_DAG_PE_2"/>
    <property type="match status" value="1"/>
</dbReference>
<dbReference type="OrthoDB" id="28045at2759"/>
<keyword evidence="5" id="KW-0479">Metal-binding</keyword>
<feature type="domain" description="DH" evidence="11">
    <location>
        <begin position="418"/>
        <end position="606"/>
    </location>
</feature>
<dbReference type="PROSITE" id="PS50003">
    <property type="entry name" value="PH_DOMAIN"/>
    <property type="match status" value="1"/>
</dbReference>
<dbReference type="Gene3D" id="2.30.29.30">
    <property type="entry name" value="Pleckstrin-homology domain (PH domain)/Phosphotyrosine-binding domain (PTB)"/>
    <property type="match status" value="1"/>
</dbReference>
<dbReference type="CDD" id="cd00160">
    <property type="entry name" value="RhoGEF"/>
    <property type="match status" value="1"/>
</dbReference>
<feature type="domain" description="Phorbol-ester/DAG-type" evidence="12">
    <location>
        <begin position="231"/>
        <end position="279"/>
    </location>
</feature>
<accession>A0A9C6X296</accession>
<dbReference type="GO" id="GO:0005737">
    <property type="term" value="C:cytoplasm"/>
    <property type="evidence" value="ECO:0007669"/>
    <property type="project" value="UniProtKB-SubCell"/>
</dbReference>
<feature type="region of interest" description="Disordered" evidence="9">
    <location>
        <begin position="917"/>
        <end position="959"/>
    </location>
</feature>
<dbReference type="InterPro" id="IPR002219">
    <property type="entry name" value="PKC_DAG/PE"/>
</dbReference>
<dbReference type="GO" id="GO:0005085">
    <property type="term" value="F:guanyl-nucleotide exchange factor activity"/>
    <property type="evidence" value="ECO:0007669"/>
    <property type="project" value="UniProtKB-KW"/>
</dbReference>